<sequence>MRCPKCRFITFEGRKSCPRCGEDLSALSETLGPFYEPRLPEDLILKDTILPPPSFIGTPEMPPPPGFEPEALETAPSLKTEEASSPESLPAPGKDEFFKELEEALEEETKGEGP</sequence>
<dbReference type="RefSeq" id="WP_168718836.1">
    <property type="nucleotide sequence ID" value="NZ_CP042909.1"/>
</dbReference>
<feature type="compositionally biased region" description="Pro residues" evidence="1">
    <location>
        <begin position="50"/>
        <end position="67"/>
    </location>
</feature>
<name>A0A6H1WQK1_9BACT</name>
<keyword evidence="3" id="KW-1185">Reference proteome</keyword>
<evidence type="ECO:0000313" key="2">
    <source>
        <dbReference type="EMBL" id="QJA05471.1"/>
    </source>
</evidence>
<dbReference type="AlphaFoldDB" id="A0A6H1WQK1"/>
<evidence type="ECO:0000256" key="1">
    <source>
        <dbReference type="SAM" id="MobiDB-lite"/>
    </source>
</evidence>
<organism evidence="2 3">
    <name type="scientific">Thermosulfurimonas marina</name>
    <dbReference type="NCBI Taxonomy" id="2047767"/>
    <lineage>
        <taxon>Bacteria</taxon>
        <taxon>Pseudomonadati</taxon>
        <taxon>Thermodesulfobacteriota</taxon>
        <taxon>Thermodesulfobacteria</taxon>
        <taxon>Thermodesulfobacteriales</taxon>
        <taxon>Thermodesulfobacteriaceae</taxon>
        <taxon>Thermosulfurimonas</taxon>
    </lineage>
</organism>
<accession>A0A6H1WQK1</accession>
<feature type="region of interest" description="Disordered" evidence="1">
    <location>
        <begin position="50"/>
        <end position="95"/>
    </location>
</feature>
<protein>
    <submittedName>
        <fullName evidence="2">Uncharacterized protein</fullName>
    </submittedName>
</protein>
<dbReference type="EMBL" id="CP042909">
    <property type="protein sequence ID" value="QJA05471.1"/>
    <property type="molecule type" value="Genomic_DNA"/>
</dbReference>
<reference evidence="2 3" key="1">
    <citation type="submission" date="2019-08" db="EMBL/GenBank/DDBJ databases">
        <title>Complete genome sequence of Thermosulfurimonas marina SU872T, an anaerobic thermophilic chemolithoautotrophic bacterium isolated from a shallow marine hydrothermal vent.</title>
        <authorList>
            <person name="Allioux M."/>
            <person name="Jebbar M."/>
            <person name="Slobodkina G."/>
            <person name="Slobodkin A."/>
            <person name="Moalic Y."/>
            <person name="Frolova A."/>
            <person name="Shao Z."/>
            <person name="Alain K."/>
        </authorList>
    </citation>
    <scope>NUCLEOTIDE SEQUENCE [LARGE SCALE GENOMIC DNA]</scope>
    <source>
        <strain evidence="2 3">SU872</strain>
    </source>
</reference>
<dbReference type="KEGG" id="tmai:FVE67_01095"/>
<gene>
    <name evidence="2" type="ORF">FVE67_01095</name>
</gene>
<evidence type="ECO:0000313" key="3">
    <source>
        <dbReference type="Proteomes" id="UP000501253"/>
    </source>
</evidence>
<dbReference type="Proteomes" id="UP000501253">
    <property type="component" value="Chromosome"/>
</dbReference>
<proteinExistence type="predicted"/>